<evidence type="ECO:0000313" key="2">
    <source>
        <dbReference type="EMBL" id="GFY17489.1"/>
    </source>
</evidence>
<dbReference type="Proteomes" id="UP000887159">
    <property type="component" value="Unassembled WGS sequence"/>
</dbReference>
<sequence length="107" mass="12126">MLPTPGFCFDLASTPFPRKFFPSSKRGAGGGGSFQDCSPRRKKEREKKYGEHRREKEEGGKSFPDGGKEGKILSGEVCLDRMASLQEVEVVTWFIELKSVTYEQRKF</sequence>
<name>A0A8X6SPG6_TRICX</name>
<protein>
    <submittedName>
        <fullName evidence="2">Uncharacterized protein</fullName>
    </submittedName>
</protein>
<proteinExistence type="predicted"/>
<keyword evidence="3" id="KW-1185">Reference proteome</keyword>
<feature type="region of interest" description="Disordered" evidence="1">
    <location>
        <begin position="20"/>
        <end position="69"/>
    </location>
</feature>
<evidence type="ECO:0000313" key="3">
    <source>
        <dbReference type="Proteomes" id="UP000887159"/>
    </source>
</evidence>
<comment type="caution">
    <text evidence="2">The sequence shown here is derived from an EMBL/GenBank/DDBJ whole genome shotgun (WGS) entry which is preliminary data.</text>
</comment>
<organism evidence="2 3">
    <name type="scientific">Trichonephila clavipes</name>
    <name type="common">Golden silk orbweaver</name>
    <name type="synonym">Nephila clavipes</name>
    <dbReference type="NCBI Taxonomy" id="2585209"/>
    <lineage>
        <taxon>Eukaryota</taxon>
        <taxon>Metazoa</taxon>
        <taxon>Ecdysozoa</taxon>
        <taxon>Arthropoda</taxon>
        <taxon>Chelicerata</taxon>
        <taxon>Arachnida</taxon>
        <taxon>Araneae</taxon>
        <taxon>Araneomorphae</taxon>
        <taxon>Entelegynae</taxon>
        <taxon>Araneoidea</taxon>
        <taxon>Nephilidae</taxon>
        <taxon>Trichonephila</taxon>
    </lineage>
</organism>
<dbReference type="AlphaFoldDB" id="A0A8X6SPG6"/>
<accession>A0A8X6SPG6</accession>
<dbReference type="EMBL" id="BMAU01021345">
    <property type="protein sequence ID" value="GFY17489.1"/>
    <property type="molecule type" value="Genomic_DNA"/>
</dbReference>
<gene>
    <name evidence="2" type="ORF">TNCV_3518441</name>
</gene>
<feature type="compositionally biased region" description="Basic and acidic residues" evidence="1">
    <location>
        <begin position="46"/>
        <end position="69"/>
    </location>
</feature>
<reference evidence="2" key="1">
    <citation type="submission" date="2020-08" db="EMBL/GenBank/DDBJ databases">
        <title>Multicomponent nature underlies the extraordinary mechanical properties of spider dragline silk.</title>
        <authorList>
            <person name="Kono N."/>
            <person name="Nakamura H."/>
            <person name="Mori M."/>
            <person name="Yoshida Y."/>
            <person name="Ohtoshi R."/>
            <person name="Malay A.D."/>
            <person name="Moran D.A.P."/>
            <person name="Tomita M."/>
            <person name="Numata K."/>
            <person name="Arakawa K."/>
        </authorList>
    </citation>
    <scope>NUCLEOTIDE SEQUENCE</scope>
</reference>
<evidence type="ECO:0000256" key="1">
    <source>
        <dbReference type="SAM" id="MobiDB-lite"/>
    </source>
</evidence>